<evidence type="ECO:0000256" key="3">
    <source>
        <dbReference type="ARBA" id="ARBA00007658"/>
    </source>
</evidence>
<keyword evidence="6" id="KW-0378">Hydrolase</keyword>
<reference evidence="12" key="1">
    <citation type="journal article" date="2024" name="IScience">
        <title>Strigolactones Initiate the Formation of Haustorium-like Structures in Castilleja.</title>
        <authorList>
            <person name="Buerger M."/>
            <person name="Peterson D."/>
            <person name="Chory J."/>
        </authorList>
    </citation>
    <scope>NUCLEOTIDE SEQUENCE [LARGE SCALE GENOMIC DNA]</scope>
</reference>
<evidence type="ECO:0000256" key="4">
    <source>
        <dbReference type="ARBA" id="ARBA00012238"/>
    </source>
</evidence>
<dbReference type="AlphaFoldDB" id="A0ABD3C6V4"/>
<dbReference type="GO" id="GO:0012505">
    <property type="term" value="C:endomembrane system"/>
    <property type="evidence" value="ECO:0007669"/>
    <property type="project" value="UniProtKB-ARBA"/>
</dbReference>
<dbReference type="GO" id="GO:0004571">
    <property type="term" value="F:mannosyl-oligosaccharide 1,2-alpha-mannosidase activity"/>
    <property type="evidence" value="ECO:0007669"/>
    <property type="project" value="UniProtKB-EC"/>
</dbReference>
<organism evidence="11 12">
    <name type="scientific">Castilleja foliolosa</name>
    <dbReference type="NCBI Taxonomy" id="1961234"/>
    <lineage>
        <taxon>Eukaryota</taxon>
        <taxon>Viridiplantae</taxon>
        <taxon>Streptophyta</taxon>
        <taxon>Embryophyta</taxon>
        <taxon>Tracheophyta</taxon>
        <taxon>Spermatophyta</taxon>
        <taxon>Magnoliopsida</taxon>
        <taxon>eudicotyledons</taxon>
        <taxon>Gunneridae</taxon>
        <taxon>Pentapetalae</taxon>
        <taxon>asterids</taxon>
        <taxon>lamiids</taxon>
        <taxon>Lamiales</taxon>
        <taxon>Orobanchaceae</taxon>
        <taxon>Pedicularideae</taxon>
        <taxon>Castillejinae</taxon>
        <taxon>Castilleja</taxon>
    </lineage>
</organism>
<gene>
    <name evidence="11" type="ORF">CASFOL_031734</name>
</gene>
<evidence type="ECO:0000256" key="9">
    <source>
        <dbReference type="ARBA" id="ARBA00047669"/>
    </source>
</evidence>
<comment type="caution">
    <text evidence="11">The sequence shown here is derived from an EMBL/GenBank/DDBJ whole genome shotgun (WGS) entry which is preliminary data.</text>
</comment>
<evidence type="ECO:0000256" key="6">
    <source>
        <dbReference type="ARBA" id="ARBA00022801"/>
    </source>
</evidence>
<dbReference type="InterPro" id="IPR036026">
    <property type="entry name" value="Seven-hairpin_glycosidases"/>
</dbReference>
<evidence type="ECO:0000256" key="10">
    <source>
        <dbReference type="ARBA" id="ARBA00048605"/>
    </source>
</evidence>
<dbReference type="PANTHER" id="PTHR11742:SF55">
    <property type="entry name" value="ENDOPLASMIC RETICULUM MANNOSYL-OLIGOSACCHARIDE 1,2-ALPHA-MANNOSIDASE"/>
    <property type="match status" value="1"/>
</dbReference>
<dbReference type="GO" id="GO:0046872">
    <property type="term" value="F:metal ion binding"/>
    <property type="evidence" value="ECO:0007669"/>
    <property type="project" value="UniProtKB-KW"/>
</dbReference>
<proteinExistence type="inferred from homology"/>
<comment type="catalytic activity">
    <reaction evidence="9">
        <text>N(4)-(alpha-D-Man-(1-&gt;2)-alpha-D-Man-(1-&gt;2)-alpha-D-Man-(1-&gt;3)-[alpha-D-Man-(1-&gt;3)-[alpha-D-Man-(1-&gt;2)-alpha-D-Man-(1-&gt;6)]-alpha-D-Man-(1-&gt;6)]-beta-D-Man-(1-&gt;4)-beta-D-GlcNAc-(1-&gt;4)-beta-D-GlcNAc)-L-asparaginyl-[protein] (N-glucan mannose isomer 8A1,2,3B1,3) + 3 H2O = N(4)-(alpha-D-Man-(1-&gt;3)-[alpha-D-Man-(1-&gt;3)-[alpha-D-Man-(1-&gt;6)]-alpha-D-Man-(1-&gt;6)]-beta-D-Man-(1-&gt;4)-beta-D-GlcNAc-(1-&gt;4)-beta-D-GlcNAc)-L-asparaginyl-[protein] (N-glucan mannose isomer 5A1,2) + 3 beta-D-mannose</text>
        <dbReference type="Rhea" id="RHEA:56028"/>
        <dbReference type="Rhea" id="RHEA-COMP:14358"/>
        <dbReference type="Rhea" id="RHEA-COMP:14367"/>
        <dbReference type="ChEBI" id="CHEBI:15377"/>
        <dbReference type="ChEBI" id="CHEBI:28563"/>
        <dbReference type="ChEBI" id="CHEBI:59087"/>
        <dbReference type="ChEBI" id="CHEBI:60628"/>
        <dbReference type="EC" id="3.2.1.113"/>
    </reaction>
</comment>
<comment type="pathway">
    <text evidence="2">Protein modification; protein glycosylation.</text>
</comment>
<dbReference type="Proteomes" id="UP001632038">
    <property type="component" value="Unassembled WGS sequence"/>
</dbReference>
<evidence type="ECO:0000256" key="7">
    <source>
        <dbReference type="ARBA" id="ARBA00022837"/>
    </source>
</evidence>
<evidence type="ECO:0000256" key="2">
    <source>
        <dbReference type="ARBA" id="ARBA00004922"/>
    </source>
</evidence>
<keyword evidence="7" id="KW-0106">Calcium</keyword>
<comment type="similarity">
    <text evidence="3">Belongs to the glycosyl hydrolase 47 family.</text>
</comment>
<dbReference type="Gene3D" id="1.50.10.10">
    <property type="match status" value="1"/>
</dbReference>
<keyword evidence="12" id="KW-1185">Reference proteome</keyword>
<comment type="catalytic activity">
    <reaction evidence="10">
        <text>N(4)-(alpha-D-Man-(1-&gt;2)-alpha-D-Man-(1-&gt;2)-alpha-D-Man-(1-&gt;3)-[alpha-D-Man-(1-&gt;2)-alpha-D-Man-(1-&gt;3)-[alpha-D-Man-(1-&gt;2)-alpha-D-Man-(1-&gt;6)]-alpha-D-Man-(1-&gt;6)]-beta-D-Man-(1-&gt;4)-beta-D-GlcNAc-(1-&gt;4)-beta-D-GlcNAc)-L-asparaginyl-[protein] (N-glucan mannose isomer 9A1,2,3B1,2,3) + 4 H2O = N(4)-(alpha-D-Man-(1-&gt;3)-[alpha-D-Man-(1-&gt;3)-[alpha-D-Man-(1-&gt;6)]-alpha-D-Man-(1-&gt;6)]-beta-D-Man-(1-&gt;4)-beta-D-GlcNAc-(1-&gt;4)-beta-D-GlcNAc)-L-asparaginyl-[protein] (N-glucan mannose isomer 5A1,2) + 4 beta-D-mannose</text>
        <dbReference type="Rhea" id="RHEA:56008"/>
        <dbReference type="Rhea" id="RHEA-COMP:14356"/>
        <dbReference type="Rhea" id="RHEA-COMP:14367"/>
        <dbReference type="ChEBI" id="CHEBI:15377"/>
        <dbReference type="ChEBI" id="CHEBI:28563"/>
        <dbReference type="ChEBI" id="CHEBI:59087"/>
        <dbReference type="ChEBI" id="CHEBI:139493"/>
        <dbReference type="EC" id="3.2.1.113"/>
    </reaction>
</comment>
<dbReference type="EC" id="3.2.1.113" evidence="4"/>
<dbReference type="SUPFAM" id="SSF48225">
    <property type="entry name" value="Seven-hairpin glycosidases"/>
    <property type="match status" value="1"/>
</dbReference>
<evidence type="ECO:0000313" key="12">
    <source>
        <dbReference type="Proteomes" id="UP001632038"/>
    </source>
</evidence>
<dbReference type="EMBL" id="JAVIJP010000053">
    <property type="protein sequence ID" value="KAL3625066.1"/>
    <property type="molecule type" value="Genomic_DNA"/>
</dbReference>
<accession>A0ABD3C6V4</accession>
<keyword evidence="8" id="KW-1015">Disulfide bond</keyword>
<evidence type="ECO:0000256" key="8">
    <source>
        <dbReference type="ARBA" id="ARBA00023157"/>
    </source>
</evidence>
<evidence type="ECO:0000256" key="5">
    <source>
        <dbReference type="ARBA" id="ARBA00022723"/>
    </source>
</evidence>
<dbReference type="InterPro" id="IPR001382">
    <property type="entry name" value="Glyco_hydro_47"/>
</dbReference>
<dbReference type="PANTHER" id="PTHR11742">
    <property type="entry name" value="MANNOSYL-OLIGOSACCHARIDE ALPHA-1,2-MANNOSIDASE-RELATED"/>
    <property type="match status" value="1"/>
</dbReference>
<evidence type="ECO:0000313" key="11">
    <source>
        <dbReference type="EMBL" id="KAL3625066.1"/>
    </source>
</evidence>
<sequence length="151" mass="16481">MRGPDIETRRWDTMSLCNRGVDGLGGLGATIVDALGTTMVMGIDKIALKAVNLFETTIRILGGLLSAYHLSGKNGSKKWPEQGVDVVLRDRSAHPALDGLSSMAEVSTLQLEFNFLSALTGDPKYAMELMKVLEHIKTLPKVNRLVPIYIK</sequence>
<evidence type="ECO:0000256" key="1">
    <source>
        <dbReference type="ARBA" id="ARBA00001913"/>
    </source>
</evidence>
<comment type="cofactor">
    <cofactor evidence="1">
        <name>Ca(2+)</name>
        <dbReference type="ChEBI" id="CHEBI:29108"/>
    </cofactor>
</comment>
<protein>
    <recommendedName>
        <fullName evidence="4">mannosyl-oligosaccharide 1,2-alpha-mannosidase</fullName>
        <ecNumber evidence="4">3.2.1.113</ecNumber>
    </recommendedName>
</protein>
<dbReference type="InterPro" id="IPR012341">
    <property type="entry name" value="6hp_glycosidase-like_sf"/>
</dbReference>
<dbReference type="Pfam" id="PF01532">
    <property type="entry name" value="Glyco_hydro_47"/>
    <property type="match status" value="2"/>
</dbReference>
<keyword evidence="5" id="KW-0479">Metal-binding</keyword>
<name>A0ABD3C6V4_9LAMI</name>
<dbReference type="InterPro" id="IPR050749">
    <property type="entry name" value="Glycosyl_Hydrolase_47"/>
</dbReference>